<dbReference type="NCBIfam" id="TIGR02778">
    <property type="entry name" value="ligD_pol"/>
    <property type="match status" value="1"/>
</dbReference>
<name>A0A7X6IBN0_9BACT</name>
<gene>
    <name evidence="3" type="ORF">MNODULE_12880</name>
</gene>
<sequence>MGLKPYRKKRNFEKTPEPVPAVKPARIKRTPPAEGSPLTVEEFLSMKNPTGDVIVEIGGARVALTHLERVYWPAERITKFELLCYYIRVFPFIDPFLRNRPAILQRYPRGIAAPKFFQHDLQSAPSYLRSARMRNEEGREIDYAVYSGLASLLHLVNLGTIEHHPWHSTVDRIDRPDWLVIDLDPGGAPWESVLRTARVTRAVFGGWGLSVYPKTSGSSGIHLYLPLEPIYDYDTVALFAEVVANEVALRVPEIATVARTPSARKKGQVYVDWLQNARGKSVIAPYSARAKGGATVSMPVTWEEIDQEVRIADFTIRNVPKRLKTERDRWSGFFDHRQRLPGRPMKKGKQAA</sequence>
<evidence type="ECO:0000256" key="1">
    <source>
        <dbReference type="SAM" id="MobiDB-lite"/>
    </source>
</evidence>
<dbReference type="Pfam" id="PF21686">
    <property type="entry name" value="LigD_Prim-Pol"/>
    <property type="match status" value="1"/>
</dbReference>
<dbReference type="InterPro" id="IPR014145">
    <property type="entry name" value="LigD_pol_dom"/>
</dbReference>
<dbReference type="InterPro" id="IPR052171">
    <property type="entry name" value="NHEJ_LigD"/>
</dbReference>
<feature type="domain" description="DNA ligase D polymerase" evidence="2">
    <location>
        <begin position="78"/>
        <end position="330"/>
    </location>
</feature>
<accession>A0A7X6IBN0</accession>
<keyword evidence="4" id="KW-1185">Reference proteome</keyword>
<feature type="region of interest" description="Disordered" evidence="1">
    <location>
        <begin position="1"/>
        <end position="36"/>
    </location>
</feature>
<protein>
    <submittedName>
        <fullName evidence="3">DNA polymerase LigD</fullName>
    </submittedName>
</protein>
<dbReference type="AlphaFoldDB" id="A0A7X6IBN0"/>
<comment type="caution">
    <text evidence="3">The sequence shown here is derived from an EMBL/GenBank/DDBJ whole genome shotgun (WGS) entry which is preliminary data.</text>
</comment>
<evidence type="ECO:0000313" key="3">
    <source>
        <dbReference type="EMBL" id="NKE71635.1"/>
    </source>
</evidence>
<evidence type="ECO:0000259" key="2">
    <source>
        <dbReference type="Pfam" id="PF21686"/>
    </source>
</evidence>
<dbReference type="Proteomes" id="UP000534783">
    <property type="component" value="Unassembled WGS sequence"/>
</dbReference>
<dbReference type="EMBL" id="VTOW01000002">
    <property type="protein sequence ID" value="NKE71635.1"/>
    <property type="molecule type" value="Genomic_DNA"/>
</dbReference>
<evidence type="ECO:0000313" key="4">
    <source>
        <dbReference type="Proteomes" id="UP000534783"/>
    </source>
</evidence>
<dbReference type="Gene3D" id="3.90.920.10">
    <property type="entry name" value="DNA primase, PRIM domain"/>
    <property type="match status" value="1"/>
</dbReference>
<organism evidence="3 4">
    <name type="scientific">Candidatus Manganitrophus noduliformans</name>
    <dbReference type="NCBI Taxonomy" id="2606439"/>
    <lineage>
        <taxon>Bacteria</taxon>
        <taxon>Pseudomonadati</taxon>
        <taxon>Nitrospirota</taxon>
        <taxon>Nitrospiria</taxon>
        <taxon>Candidatus Troglogloeales</taxon>
        <taxon>Candidatus Manganitrophaceae</taxon>
        <taxon>Candidatus Manganitrophus</taxon>
    </lineage>
</organism>
<dbReference type="PANTHER" id="PTHR42705:SF2">
    <property type="entry name" value="BIFUNCTIONAL NON-HOMOLOGOUS END JOINING PROTEIN LIGD"/>
    <property type="match status" value="1"/>
</dbReference>
<dbReference type="RefSeq" id="WP_168060452.1">
    <property type="nucleotide sequence ID" value="NZ_VTOW01000002.1"/>
</dbReference>
<dbReference type="PANTHER" id="PTHR42705">
    <property type="entry name" value="BIFUNCTIONAL NON-HOMOLOGOUS END JOINING PROTEIN LIGD"/>
    <property type="match status" value="1"/>
</dbReference>
<reference evidence="3 4" key="1">
    <citation type="journal article" date="2020" name="Nature">
        <title>Bacterial chemolithoautotrophy via manganese oxidation.</title>
        <authorList>
            <person name="Yu H."/>
            <person name="Leadbetter J.R."/>
        </authorList>
    </citation>
    <scope>NUCLEOTIDE SEQUENCE [LARGE SCALE GENOMIC DNA]</scope>
    <source>
        <strain evidence="3 4">Mn-1</strain>
    </source>
</reference>
<proteinExistence type="predicted"/>
<feature type="compositionally biased region" description="Basic residues" evidence="1">
    <location>
        <begin position="1"/>
        <end position="11"/>
    </location>
</feature>